<dbReference type="Pfam" id="PF00240">
    <property type="entry name" value="ubiquitin"/>
    <property type="match status" value="1"/>
</dbReference>
<proteinExistence type="predicted"/>
<dbReference type="InterPro" id="IPR000626">
    <property type="entry name" value="Ubiquitin-like_dom"/>
</dbReference>
<evidence type="ECO:0000313" key="2">
    <source>
        <dbReference type="EMBL" id="ELA42351.1"/>
    </source>
</evidence>
<evidence type="ECO:0000313" key="3">
    <source>
        <dbReference type="Proteomes" id="UP000011082"/>
    </source>
</evidence>
<dbReference type="AlphaFoldDB" id="L2GND6"/>
<keyword evidence="3" id="KW-1185">Reference proteome</keyword>
<dbReference type="OrthoDB" id="419317at2759"/>
<dbReference type="VEuPathDB" id="MicrosporidiaDB:VICG_00449"/>
<dbReference type="GeneID" id="19881167"/>
<dbReference type="HOGENOM" id="CLU_010412_6_4_1"/>
<dbReference type="PANTHER" id="PTHR10666">
    <property type="entry name" value="UBIQUITIN"/>
    <property type="match status" value="1"/>
</dbReference>
<dbReference type="EMBL" id="JH370132">
    <property type="protein sequence ID" value="ELA42351.1"/>
    <property type="molecule type" value="Genomic_DNA"/>
</dbReference>
<dbReference type="Gene3D" id="3.10.20.90">
    <property type="entry name" value="Phosphatidylinositol 3-kinase Catalytic Subunit, Chain A, domain 1"/>
    <property type="match status" value="1"/>
</dbReference>
<name>L2GND6_VITCO</name>
<dbReference type="InterPro" id="IPR050158">
    <property type="entry name" value="Ubiquitin_ubiquitin-like"/>
</dbReference>
<sequence length="77" mass="8487">MHLKFKSLTGKDKAIEIDSSATILEFKNKICELELIPPEQQRLVCNGKILGNDTETLSSYKISSGNVIHMVLALRGG</sequence>
<dbReference type="SUPFAM" id="SSF54236">
    <property type="entry name" value="Ubiquitin-like"/>
    <property type="match status" value="1"/>
</dbReference>
<dbReference type="RefSeq" id="XP_007603902.1">
    <property type="nucleotide sequence ID" value="XM_007603840.1"/>
</dbReference>
<accession>L2GND6</accession>
<protein>
    <recommendedName>
        <fullName evidence="1">Ubiquitin-like domain-containing protein</fullName>
    </recommendedName>
</protein>
<gene>
    <name evidence="2" type="ORF">VICG_00449</name>
</gene>
<organism evidence="2 3">
    <name type="scientific">Vittaforma corneae (strain ATCC 50505)</name>
    <name type="common">Microsporidian parasite</name>
    <name type="synonym">Nosema corneum</name>
    <dbReference type="NCBI Taxonomy" id="993615"/>
    <lineage>
        <taxon>Eukaryota</taxon>
        <taxon>Fungi</taxon>
        <taxon>Fungi incertae sedis</taxon>
        <taxon>Microsporidia</taxon>
        <taxon>Nosematidae</taxon>
        <taxon>Vittaforma</taxon>
    </lineage>
</organism>
<reference evidence="3" key="1">
    <citation type="submission" date="2011-05" db="EMBL/GenBank/DDBJ databases">
        <title>The genome sequence of Vittaforma corneae strain ATCC 50505.</title>
        <authorList>
            <consortium name="The Broad Institute Genome Sequencing Platform"/>
            <person name="Cuomo C."/>
            <person name="Didier E."/>
            <person name="Bowers L."/>
            <person name="Young S.K."/>
            <person name="Zeng Q."/>
            <person name="Gargeya S."/>
            <person name="Fitzgerald M."/>
            <person name="Haas B."/>
            <person name="Abouelleil A."/>
            <person name="Alvarado L."/>
            <person name="Arachchi H.M."/>
            <person name="Berlin A."/>
            <person name="Chapman S.B."/>
            <person name="Gearin G."/>
            <person name="Goldberg J."/>
            <person name="Griggs A."/>
            <person name="Gujja S."/>
            <person name="Hansen M."/>
            <person name="Heiman D."/>
            <person name="Howarth C."/>
            <person name="Larimer J."/>
            <person name="Lui A."/>
            <person name="MacDonald P.J.P."/>
            <person name="McCowen C."/>
            <person name="Montmayeur A."/>
            <person name="Murphy C."/>
            <person name="Neiman D."/>
            <person name="Pearson M."/>
            <person name="Priest M."/>
            <person name="Roberts A."/>
            <person name="Saif S."/>
            <person name="Shea T."/>
            <person name="Sisk P."/>
            <person name="Stolte C."/>
            <person name="Sykes S."/>
            <person name="Wortman J."/>
            <person name="Nusbaum C."/>
            <person name="Birren B."/>
        </authorList>
    </citation>
    <scope>NUCLEOTIDE SEQUENCE [LARGE SCALE GENOMIC DNA]</scope>
    <source>
        <strain evidence="3">ATCC 50505</strain>
    </source>
</reference>
<feature type="domain" description="Ubiquitin-like" evidence="1">
    <location>
        <begin position="1"/>
        <end position="77"/>
    </location>
</feature>
<dbReference type="Proteomes" id="UP000011082">
    <property type="component" value="Unassembled WGS sequence"/>
</dbReference>
<dbReference type="SMART" id="SM00213">
    <property type="entry name" value="UBQ"/>
    <property type="match status" value="1"/>
</dbReference>
<dbReference type="STRING" id="993615.L2GND6"/>
<dbReference type="InterPro" id="IPR029071">
    <property type="entry name" value="Ubiquitin-like_domsf"/>
</dbReference>
<dbReference type="InParanoid" id="L2GND6"/>
<evidence type="ECO:0000259" key="1">
    <source>
        <dbReference type="PROSITE" id="PS50053"/>
    </source>
</evidence>
<dbReference type="OMA" id="ECKISDA"/>
<dbReference type="PROSITE" id="PS50053">
    <property type="entry name" value="UBIQUITIN_2"/>
    <property type="match status" value="1"/>
</dbReference>